<accession>A0A369JH01</accession>
<keyword evidence="2" id="KW-1185">Reference proteome</keyword>
<name>A0A369JH01_HYPMA</name>
<gene>
    <name evidence="1" type="ORF">Hypma_011857</name>
</gene>
<dbReference type="Proteomes" id="UP000076154">
    <property type="component" value="Unassembled WGS sequence"/>
</dbReference>
<dbReference type="AlphaFoldDB" id="A0A369JH01"/>
<dbReference type="EMBL" id="LUEZ02000055">
    <property type="protein sequence ID" value="RDB21459.1"/>
    <property type="molecule type" value="Genomic_DNA"/>
</dbReference>
<protein>
    <submittedName>
        <fullName evidence="1">Uncharacterized protein</fullName>
    </submittedName>
</protein>
<evidence type="ECO:0000313" key="1">
    <source>
        <dbReference type="EMBL" id="RDB21459.1"/>
    </source>
</evidence>
<comment type="caution">
    <text evidence="1">The sequence shown here is derived from an EMBL/GenBank/DDBJ whole genome shotgun (WGS) entry which is preliminary data.</text>
</comment>
<reference evidence="1" key="1">
    <citation type="submission" date="2018-04" db="EMBL/GenBank/DDBJ databases">
        <title>Whole genome sequencing of Hypsizygus marmoreus.</title>
        <authorList>
            <person name="Choi I.-G."/>
            <person name="Min B."/>
            <person name="Kim J.-G."/>
            <person name="Kim S."/>
            <person name="Oh Y.-L."/>
            <person name="Kong W.-S."/>
            <person name="Park H."/>
            <person name="Jeong J."/>
            <person name="Song E.-S."/>
        </authorList>
    </citation>
    <scope>NUCLEOTIDE SEQUENCE [LARGE SCALE GENOMIC DNA]</scope>
    <source>
        <strain evidence="1">51987-8</strain>
    </source>
</reference>
<proteinExistence type="predicted"/>
<evidence type="ECO:0000313" key="2">
    <source>
        <dbReference type="Proteomes" id="UP000076154"/>
    </source>
</evidence>
<sequence length="67" mass="6812">MLTAAYQRASLSGGVLASSIVPGLGGNIPMKQQVNGEQAWTFGPFIEEVIILLPIGNGASPNGEEGG</sequence>
<organism evidence="1 2">
    <name type="scientific">Hypsizygus marmoreus</name>
    <name type="common">White beech mushroom</name>
    <name type="synonym">Agaricus marmoreus</name>
    <dbReference type="NCBI Taxonomy" id="39966"/>
    <lineage>
        <taxon>Eukaryota</taxon>
        <taxon>Fungi</taxon>
        <taxon>Dikarya</taxon>
        <taxon>Basidiomycota</taxon>
        <taxon>Agaricomycotina</taxon>
        <taxon>Agaricomycetes</taxon>
        <taxon>Agaricomycetidae</taxon>
        <taxon>Agaricales</taxon>
        <taxon>Tricholomatineae</taxon>
        <taxon>Lyophyllaceae</taxon>
        <taxon>Hypsizygus</taxon>
    </lineage>
</organism>
<dbReference type="InParanoid" id="A0A369JH01"/>